<accession>A0A1H9D2Y9</accession>
<evidence type="ECO:0008006" key="4">
    <source>
        <dbReference type="Google" id="ProtNLM"/>
    </source>
</evidence>
<dbReference type="EMBL" id="FOFB01000005">
    <property type="protein sequence ID" value="SEQ07842.1"/>
    <property type="molecule type" value="Genomic_DNA"/>
</dbReference>
<protein>
    <recommendedName>
        <fullName evidence="4">Lipocalin-like domain-containing protein</fullName>
    </recommendedName>
</protein>
<dbReference type="RefSeq" id="WP_139211787.1">
    <property type="nucleotide sequence ID" value="NZ_FOFB01000005.1"/>
</dbReference>
<sequence>MRLLLSFLVLLLALPVSAQRGRGPSLVGVWIETAGQRAGQPVIPASRNQQTTLILERDGFFEEIRPSRSRYRQNRYTGTWDADYRQGGLVMQVDRGRRRPQLIRHTIVYSDRNELVLRSRTTGRERVFIRRR</sequence>
<keyword evidence="3" id="KW-1185">Reference proteome</keyword>
<dbReference type="OrthoDB" id="9869643at2"/>
<evidence type="ECO:0000313" key="3">
    <source>
        <dbReference type="Proteomes" id="UP000199021"/>
    </source>
</evidence>
<reference evidence="3" key="1">
    <citation type="submission" date="2016-10" db="EMBL/GenBank/DDBJ databases">
        <authorList>
            <person name="Varghese N."/>
            <person name="Submissions S."/>
        </authorList>
    </citation>
    <scope>NUCLEOTIDE SEQUENCE [LARGE SCALE GENOMIC DNA]</scope>
    <source>
        <strain evidence="3">DSM 24740</strain>
    </source>
</reference>
<gene>
    <name evidence="2" type="ORF">SAMN05444359_105126</name>
</gene>
<dbReference type="STRING" id="478744.SAMN05444359_105126"/>
<dbReference type="Proteomes" id="UP000199021">
    <property type="component" value="Unassembled WGS sequence"/>
</dbReference>
<keyword evidence="1" id="KW-0732">Signal</keyword>
<name>A0A1H9D2Y9_9BACT</name>
<proteinExistence type="predicted"/>
<feature type="signal peptide" evidence="1">
    <location>
        <begin position="1"/>
        <end position="18"/>
    </location>
</feature>
<evidence type="ECO:0000313" key="2">
    <source>
        <dbReference type="EMBL" id="SEQ07842.1"/>
    </source>
</evidence>
<feature type="chain" id="PRO_5011503231" description="Lipocalin-like domain-containing protein" evidence="1">
    <location>
        <begin position="19"/>
        <end position="132"/>
    </location>
</feature>
<organism evidence="2 3">
    <name type="scientific">Neolewinella agarilytica</name>
    <dbReference type="NCBI Taxonomy" id="478744"/>
    <lineage>
        <taxon>Bacteria</taxon>
        <taxon>Pseudomonadati</taxon>
        <taxon>Bacteroidota</taxon>
        <taxon>Saprospiria</taxon>
        <taxon>Saprospirales</taxon>
        <taxon>Lewinellaceae</taxon>
        <taxon>Neolewinella</taxon>
    </lineage>
</organism>
<dbReference type="AlphaFoldDB" id="A0A1H9D2Y9"/>
<evidence type="ECO:0000256" key="1">
    <source>
        <dbReference type="SAM" id="SignalP"/>
    </source>
</evidence>
<dbReference type="InParanoid" id="A0A1H9D2Y9"/>